<keyword evidence="2" id="KW-0472">Membrane</keyword>
<comment type="caution">
    <text evidence="3">The sequence shown here is derived from an EMBL/GenBank/DDBJ whole genome shotgun (WGS) entry which is preliminary data.</text>
</comment>
<protein>
    <submittedName>
        <fullName evidence="3">Ankyrin repeat family protein</fullName>
    </submittedName>
</protein>
<name>A0A8H7D852_9AGAR</name>
<keyword evidence="2" id="KW-0812">Transmembrane</keyword>
<sequence length="460" mass="50564">MSRPSLSCRPLPRHMSPYQAVPLLLAPRIPPRKKSRHRLGRHKARKCLIAASVVLNCLFFLLLIRVIPGRGEDSNKSRGPQHHTDTEIPPNQPIRAVVPDSHLGRCIRNVTWINTTRLTSEDDFLFSSDASLEFQDSSALLFLLSQGALSGGHLEVLPSSESVPRALITARYHSLHVRDRANVCSMERKNANGAGIGIFTPAAFDGQTPEDRLDFTITLFLPTGSGSSLPVYNLETHLPSFSHAIDSLRDILEFDQLVLRSQNKPIIAKTLFARNATIHTSNGFISGSFEASSSLSLVTSNAPIDATVKLHNQNVFTTTQLLLQTRNAQLQSDVSLTTSAASGQGGKFAVKAETSDGPLIMTFPTSPTHSILNFDAQTSNSPANVWLNHAFEGEFTLASSMVLVDQRPFLDPLKLRTVFYSDFKNGMVTGNVRWKMPVFKSKVPGFVRVATTNNILKLFV</sequence>
<evidence type="ECO:0000313" key="3">
    <source>
        <dbReference type="EMBL" id="KAF7362383.1"/>
    </source>
</evidence>
<evidence type="ECO:0000256" key="1">
    <source>
        <dbReference type="SAM" id="MobiDB-lite"/>
    </source>
</evidence>
<keyword evidence="4" id="KW-1185">Reference proteome</keyword>
<dbReference type="Proteomes" id="UP000620124">
    <property type="component" value="Unassembled WGS sequence"/>
</dbReference>
<dbReference type="EMBL" id="JACAZI010000004">
    <property type="protein sequence ID" value="KAF7362383.1"/>
    <property type="molecule type" value="Genomic_DNA"/>
</dbReference>
<feature type="compositionally biased region" description="Basic and acidic residues" evidence="1">
    <location>
        <begin position="72"/>
        <end position="86"/>
    </location>
</feature>
<dbReference type="OrthoDB" id="5570013at2759"/>
<evidence type="ECO:0000256" key="2">
    <source>
        <dbReference type="SAM" id="Phobius"/>
    </source>
</evidence>
<dbReference type="AlphaFoldDB" id="A0A8H7D852"/>
<proteinExistence type="predicted"/>
<reference evidence="3" key="1">
    <citation type="submission" date="2020-05" db="EMBL/GenBank/DDBJ databases">
        <title>Mycena genomes resolve the evolution of fungal bioluminescence.</title>
        <authorList>
            <person name="Tsai I.J."/>
        </authorList>
    </citation>
    <scope>NUCLEOTIDE SEQUENCE</scope>
    <source>
        <strain evidence="3">CCC161011</strain>
    </source>
</reference>
<keyword evidence="2" id="KW-1133">Transmembrane helix</keyword>
<feature type="transmembrane region" description="Helical" evidence="2">
    <location>
        <begin position="47"/>
        <end position="67"/>
    </location>
</feature>
<accession>A0A8H7D852</accession>
<evidence type="ECO:0000313" key="4">
    <source>
        <dbReference type="Proteomes" id="UP000620124"/>
    </source>
</evidence>
<organism evidence="3 4">
    <name type="scientific">Mycena venus</name>
    <dbReference type="NCBI Taxonomy" id="2733690"/>
    <lineage>
        <taxon>Eukaryota</taxon>
        <taxon>Fungi</taxon>
        <taxon>Dikarya</taxon>
        <taxon>Basidiomycota</taxon>
        <taxon>Agaricomycotina</taxon>
        <taxon>Agaricomycetes</taxon>
        <taxon>Agaricomycetidae</taxon>
        <taxon>Agaricales</taxon>
        <taxon>Marasmiineae</taxon>
        <taxon>Mycenaceae</taxon>
        <taxon>Mycena</taxon>
    </lineage>
</organism>
<gene>
    <name evidence="3" type="ORF">MVEN_00585200</name>
</gene>
<feature type="region of interest" description="Disordered" evidence="1">
    <location>
        <begin position="72"/>
        <end position="94"/>
    </location>
</feature>